<evidence type="ECO:0000313" key="2">
    <source>
        <dbReference type="Proteomes" id="UP001209318"/>
    </source>
</evidence>
<proteinExistence type="predicted"/>
<comment type="caution">
    <text evidence="1">The sequence shown here is derived from an EMBL/GenBank/DDBJ whole genome shotgun (WGS) entry which is preliminary data.</text>
</comment>
<organism evidence="1 2">
    <name type="scientific">Perspicuibacillus lycopersici</name>
    <dbReference type="NCBI Taxonomy" id="1325689"/>
    <lineage>
        <taxon>Bacteria</taxon>
        <taxon>Bacillati</taxon>
        <taxon>Bacillota</taxon>
        <taxon>Bacilli</taxon>
        <taxon>Bacillales</taxon>
        <taxon>Bacillaceae</taxon>
        <taxon>Perspicuibacillus</taxon>
    </lineage>
</organism>
<name>A0AAE3ITJ2_9BACI</name>
<sequence length="91" mass="10329">MLGANFLIEDQEAALKELVCIADCLQLMTMRIQKGQFNAARLHIEDIDRSLQELAILKNNRLQRKSDIDVLFEELSDLGVDVHYVSVGERG</sequence>
<dbReference type="Proteomes" id="UP001209318">
    <property type="component" value="Unassembled WGS sequence"/>
</dbReference>
<evidence type="ECO:0000313" key="1">
    <source>
        <dbReference type="EMBL" id="MCU9614122.1"/>
    </source>
</evidence>
<accession>A0AAE3ITJ2</accession>
<dbReference type="AlphaFoldDB" id="A0AAE3ITJ2"/>
<protein>
    <submittedName>
        <fullName evidence="1">Uncharacterized protein</fullName>
    </submittedName>
</protein>
<dbReference type="RefSeq" id="WP_263073359.1">
    <property type="nucleotide sequence ID" value="NZ_JAOUSF010000003.1"/>
</dbReference>
<dbReference type="EMBL" id="JAOUSF010000003">
    <property type="protein sequence ID" value="MCU9614122.1"/>
    <property type="molecule type" value="Genomic_DNA"/>
</dbReference>
<gene>
    <name evidence="1" type="ORF">OEV98_11175</name>
</gene>
<keyword evidence="2" id="KW-1185">Reference proteome</keyword>
<reference evidence="1" key="1">
    <citation type="submission" date="2022-10" db="EMBL/GenBank/DDBJ databases">
        <title>Description of Fervidibacillus gen. nov. in the family Fervidibacillaceae fam. nov. with two species, Fervidibacillus albus sp. nov., and Fervidibacillus halotolerans sp. nov., isolated from tidal flat sediments.</title>
        <authorList>
            <person name="Kwon K.K."/>
            <person name="Yang S.-H."/>
        </authorList>
    </citation>
    <scope>NUCLEOTIDE SEQUENCE</scope>
    <source>
        <strain evidence="1">JCM 19140</strain>
    </source>
</reference>